<keyword evidence="6 8" id="KW-0472">Membrane</keyword>
<dbReference type="PANTHER" id="PTHR24221">
    <property type="entry name" value="ATP-BINDING CASSETTE SUB-FAMILY B"/>
    <property type="match status" value="1"/>
</dbReference>
<dbReference type="CDD" id="cd18584">
    <property type="entry name" value="ABC_6TM_AarD_CydD"/>
    <property type="match status" value="1"/>
</dbReference>
<keyword evidence="3" id="KW-0547">Nucleotide-binding</keyword>
<evidence type="ECO:0000256" key="1">
    <source>
        <dbReference type="ARBA" id="ARBA00004651"/>
    </source>
</evidence>
<organism evidence="11 12">
    <name type="scientific">Brachybacterium kimchii</name>
    <dbReference type="NCBI Taxonomy" id="2942909"/>
    <lineage>
        <taxon>Bacteria</taxon>
        <taxon>Bacillati</taxon>
        <taxon>Actinomycetota</taxon>
        <taxon>Actinomycetes</taxon>
        <taxon>Micrococcales</taxon>
        <taxon>Dermabacteraceae</taxon>
        <taxon>Brachybacterium</taxon>
    </lineage>
</organism>
<dbReference type="SUPFAM" id="SSF52540">
    <property type="entry name" value="P-loop containing nucleoside triphosphate hydrolases"/>
    <property type="match status" value="1"/>
</dbReference>
<dbReference type="PROSITE" id="PS50929">
    <property type="entry name" value="ABC_TM1F"/>
    <property type="match status" value="1"/>
</dbReference>
<dbReference type="PROSITE" id="PS50893">
    <property type="entry name" value="ABC_TRANSPORTER_2"/>
    <property type="match status" value="1"/>
</dbReference>
<evidence type="ECO:0000256" key="4">
    <source>
        <dbReference type="ARBA" id="ARBA00022840"/>
    </source>
</evidence>
<keyword evidence="2 8" id="KW-0812">Transmembrane</keyword>
<dbReference type="InterPro" id="IPR011527">
    <property type="entry name" value="ABC1_TM_dom"/>
</dbReference>
<evidence type="ECO:0000256" key="8">
    <source>
        <dbReference type="SAM" id="Phobius"/>
    </source>
</evidence>
<dbReference type="InterPro" id="IPR027417">
    <property type="entry name" value="P-loop_NTPase"/>
</dbReference>
<feature type="transmembrane region" description="Helical" evidence="8">
    <location>
        <begin position="170"/>
        <end position="193"/>
    </location>
</feature>
<keyword evidence="5 8" id="KW-1133">Transmembrane helix</keyword>
<evidence type="ECO:0000256" key="2">
    <source>
        <dbReference type="ARBA" id="ARBA00022692"/>
    </source>
</evidence>
<dbReference type="SMART" id="SM00382">
    <property type="entry name" value="AAA"/>
    <property type="match status" value="1"/>
</dbReference>
<dbReference type="EMBL" id="CP097218">
    <property type="protein sequence ID" value="UQN30347.1"/>
    <property type="molecule type" value="Genomic_DNA"/>
</dbReference>
<feature type="transmembrane region" description="Helical" evidence="8">
    <location>
        <begin position="199"/>
        <end position="217"/>
    </location>
</feature>
<reference evidence="11" key="1">
    <citation type="submission" date="2022-05" db="EMBL/GenBank/DDBJ databases">
        <title>Genomic analysis of Brachybacterium sp. CBA3104.</title>
        <authorList>
            <person name="Roh S.W."/>
            <person name="Kim Y.B."/>
            <person name="Kim Y."/>
        </authorList>
    </citation>
    <scope>NUCLEOTIDE SEQUENCE</scope>
    <source>
        <strain evidence="11">CBA3104</strain>
    </source>
</reference>
<gene>
    <name evidence="11" type="primary">cydD</name>
    <name evidence="11" type="ORF">M4486_03105</name>
</gene>
<dbReference type="Pfam" id="PF00664">
    <property type="entry name" value="ABC_membrane"/>
    <property type="match status" value="1"/>
</dbReference>
<dbReference type="InterPro" id="IPR017871">
    <property type="entry name" value="ABC_transporter-like_CS"/>
</dbReference>
<sequence length="601" mass="62497">MDQAAPSADAPTAAASTGTTAPGVADAASPGTGRRSRERRPPLDPRLLREVVAARRHVVRTTALGLVQAGAVIATALLLARLGADLLVEQRSPLDSPALLAGLVAALGVRALAVLVEQRTAHRAATAAIADLRSRLIGHAARLGPRAGAGRGADLTTLATTGLEKLRPYLVGYVPQLLLSATVTPLTLLTILLLDPTSAGIAVITLPLVPLFMILIGRLTVGRSEALLADTRTLWSQMLDLVDGLPTLRALGRERGPEKMVRALGDRHRRSTMGSLRYAFLSSMVLELLGTLCVALVAVAIGLRLVYGDMELAPALAVLVLIPEVYLPLRQVGAQFHASSDGVAAVSAAFDVLGESAPADGTVRCPDLRTATLRLDGVGVRSRDGLAPHDASLVVRPGTVHAIAGPSGSGKTTAVQVMLGLLAPDEGSARVVAADGTATAVADLRRESLWSQTMLLPQRPVLPTGSLREVLAEAAPHGSADQDRLDRAARAAGLDRVIAARGWDAPVGRGGSGLSLGERQRLALARALLAPAPLVVLDEPTAHLDGATEELVLDLVGTLRAEGRTVVLVAHRSRLLEVADEVTRLRAAHVGPDMAEEGADR</sequence>
<keyword evidence="4" id="KW-0067">ATP-binding</keyword>
<dbReference type="InterPro" id="IPR014216">
    <property type="entry name" value="ABC_transptr_CydD"/>
</dbReference>
<feature type="transmembrane region" description="Helical" evidence="8">
    <location>
        <begin position="278"/>
        <end position="306"/>
    </location>
</feature>
<evidence type="ECO:0000259" key="10">
    <source>
        <dbReference type="PROSITE" id="PS50929"/>
    </source>
</evidence>
<dbReference type="PANTHER" id="PTHR24221:SF590">
    <property type="entry name" value="COMPONENT LINKED WITH THE ASSEMBLY OF CYTOCHROME' TRANSPORT TRANSMEMBRANE ATP-BINDING PROTEIN ABC TRANSPORTER CYDD-RELATED"/>
    <property type="match status" value="1"/>
</dbReference>
<dbReference type="PROSITE" id="PS00211">
    <property type="entry name" value="ABC_TRANSPORTER_1"/>
    <property type="match status" value="1"/>
</dbReference>
<dbReference type="InterPro" id="IPR003439">
    <property type="entry name" value="ABC_transporter-like_ATP-bd"/>
</dbReference>
<protein>
    <submittedName>
        <fullName evidence="11">Thiol reductant ABC exporter subunit CydD</fullName>
    </submittedName>
</protein>
<comment type="subcellular location">
    <subcellularLocation>
        <location evidence="1">Cell membrane</location>
        <topology evidence="1">Multi-pass membrane protein</topology>
    </subcellularLocation>
</comment>
<feature type="region of interest" description="Disordered" evidence="7">
    <location>
        <begin position="1"/>
        <end position="44"/>
    </location>
</feature>
<feature type="transmembrane region" description="Helical" evidence="8">
    <location>
        <begin position="63"/>
        <end position="84"/>
    </location>
</feature>
<dbReference type="InterPro" id="IPR039421">
    <property type="entry name" value="Type_1_exporter"/>
</dbReference>
<dbReference type="InterPro" id="IPR036640">
    <property type="entry name" value="ABC1_TM_sf"/>
</dbReference>
<dbReference type="Gene3D" id="3.40.50.300">
    <property type="entry name" value="P-loop containing nucleotide triphosphate hydrolases"/>
    <property type="match status" value="1"/>
</dbReference>
<dbReference type="Pfam" id="PF00005">
    <property type="entry name" value="ABC_tran"/>
    <property type="match status" value="1"/>
</dbReference>
<evidence type="ECO:0000313" key="11">
    <source>
        <dbReference type="EMBL" id="UQN30347.1"/>
    </source>
</evidence>
<dbReference type="NCBIfam" id="TIGR02857">
    <property type="entry name" value="CydD"/>
    <property type="match status" value="1"/>
</dbReference>
<dbReference type="SUPFAM" id="SSF90123">
    <property type="entry name" value="ABC transporter transmembrane region"/>
    <property type="match status" value="1"/>
</dbReference>
<evidence type="ECO:0000259" key="9">
    <source>
        <dbReference type="PROSITE" id="PS50893"/>
    </source>
</evidence>
<evidence type="ECO:0000256" key="3">
    <source>
        <dbReference type="ARBA" id="ARBA00022741"/>
    </source>
</evidence>
<accession>A0ABY4N718</accession>
<name>A0ABY4N718_9MICO</name>
<evidence type="ECO:0000256" key="6">
    <source>
        <dbReference type="ARBA" id="ARBA00023136"/>
    </source>
</evidence>
<feature type="domain" description="ABC transporter" evidence="9">
    <location>
        <begin position="373"/>
        <end position="601"/>
    </location>
</feature>
<evidence type="ECO:0000313" key="12">
    <source>
        <dbReference type="Proteomes" id="UP001055868"/>
    </source>
</evidence>
<proteinExistence type="predicted"/>
<feature type="transmembrane region" description="Helical" evidence="8">
    <location>
        <begin position="96"/>
        <end position="116"/>
    </location>
</feature>
<evidence type="ECO:0000256" key="7">
    <source>
        <dbReference type="SAM" id="MobiDB-lite"/>
    </source>
</evidence>
<dbReference type="Gene3D" id="1.20.1560.10">
    <property type="entry name" value="ABC transporter type 1, transmembrane domain"/>
    <property type="match status" value="1"/>
</dbReference>
<feature type="domain" description="ABC transmembrane type-1" evidence="10">
    <location>
        <begin position="62"/>
        <end position="341"/>
    </location>
</feature>
<evidence type="ECO:0000256" key="5">
    <source>
        <dbReference type="ARBA" id="ARBA00022989"/>
    </source>
</evidence>
<dbReference type="RefSeq" id="WP_249479555.1">
    <property type="nucleotide sequence ID" value="NZ_CP097218.1"/>
</dbReference>
<keyword evidence="12" id="KW-1185">Reference proteome</keyword>
<feature type="compositionally biased region" description="Low complexity" evidence="7">
    <location>
        <begin position="1"/>
        <end position="25"/>
    </location>
</feature>
<dbReference type="InterPro" id="IPR003593">
    <property type="entry name" value="AAA+_ATPase"/>
</dbReference>
<dbReference type="Proteomes" id="UP001055868">
    <property type="component" value="Chromosome"/>
</dbReference>